<evidence type="ECO:0000256" key="10">
    <source>
        <dbReference type="RuleBase" id="RU003657"/>
    </source>
</evidence>
<comment type="pathway">
    <text evidence="3 9 11">Amino-acid biosynthesis; L-histidine biosynthesis; L-histidine from 5-phospho-alpha-D-ribose 1-diphosphate: step 4/9.</text>
</comment>
<keyword evidence="5 9" id="KW-0963">Cytoplasm</keyword>
<organism evidence="12 13">
    <name type="scientific">Henriciella barbarensis</name>
    <dbReference type="NCBI Taxonomy" id="86342"/>
    <lineage>
        <taxon>Bacteria</taxon>
        <taxon>Pseudomonadati</taxon>
        <taxon>Pseudomonadota</taxon>
        <taxon>Alphaproteobacteria</taxon>
        <taxon>Hyphomonadales</taxon>
        <taxon>Hyphomonadaceae</taxon>
        <taxon>Henriciella</taxon>
    </lineage>
</organism>
<protein>
    <recommendedName>
        <fullName evidence="9 11">1-(5-phosphoribosyl)-5-[(5-phosphoribosylamino)methylideneamino] imidazole-4-carboxamide isomerase</fullName>
        <ecNumber evidence="9 11">5.3.1.16</ecNumber>
    </recommendedName>
    <alternativeName>
        <fullName evidence="9">Phosphoribosylformimino-5-aminoimidazole carboxamide ribotide isomerase</fullName>
    </alternativeName>
</protein>
<evidence type="ECO:0000256" key="2">
    <source>
        <dbReference type="ARBA" id="ARBA00004496"/>
    </source>
</evidence>
<dbReference type="InterPro" id="IPR044524">
    <property type="entry name" value="Isoase_HisA-like"/>
</dbReference>
<reference evidence="12 13" key="1">
    <citation type="submission" date="2018-08" db="EMBL/GenBank/DDBJ databases">
        <title>Henriciella mobilis sp. nov., isolated from seawater.</title>
        <authorList>
            <person name="Cheng H."/>
            <person name="Wu Y.-H."/>
            <person name="Xu X.-W."/>
            <person name="Guo L.-L."/>
        </authorList>
    </citation>
    <scope>NUCLEOTIDE SEQUENCE [LARGE SCALE GENOMIC DNA]</scope>
    <source>
        <strain evidence="12 13">CCUG66934</strain>
    </source>
</reference>
<evidence type="ECO:0000313" key="13">
    <source>
        <dbReference type="Proteomes" id="UP000265431"/>
    </source>
</evidence>
<dbReference type="HAMAP" id="MF_01014">
    <property type="entry name" value="HisA"/>
    <property type="match status" value="1"/>
</dbReference>
<evidence type="ECO:0000256" key="6">
    <source>
        <dbReference type="ARBA" id="ARBA00022605"/>
    </source>
</evidence>
<dbReference type="OrthoDB" id="9807749at2"/>
<dbReference type="InterPro" id="IPR013785">
    <property type="entry name" value="Aldolase_TIM"/>
</dbReference>
<dbReference type="PANTHER" id="PTHR43090">
    <property type="entry name" value="1-(5-PHOSPHORIBOSYL)-5-[(5-PHOSPHORIBOSYLAMINO)METHYLIDENEAMINO] IMIDAZOLE-4-CARBOXAMIDE ISOMERASE"/>
    <property type="match status" value="1"/>
</dbReference>
<dbReference type="SUPFAM" id="SSF51366">
    <property type="entry name" value="Ribulose-phoshate binding barrel"/>
    <property type="match status" value="1"/>
</dbReference>
<dbReference type="InterPro" id="IPR006063">
    <property type="entry name" value="HisA_bact_arch"/>
</dbReference>
<evidence type="ECO:0000256" key="4">
    <source>
        <dbReference type="ARBA" id="ARBA00009667"/>
    </source>
</evidence>
<keyword evidence="13" id="KW-1185">Reference proteome</keyword>
<evidence type="ECO:0000256" key="3">
    <source>
        <dbReference type="ARBA" id="ARBA00005133"/>
    </source>
</evidence>
<comment type="subcellular location">
    <subcellularLocation>
        <location evidence="2 9 11">Cytoplasm</location>
    </subcellularLocation>
</comment>
<evidence type="ECO:0000313" key="12">
    <source>
        <dbReference type="EMBL" id="RIJ24116.1"/>
    </source>
</evidence>
<evidence type="ECO:0000256" key="8">
    <source>
        <dbReference type="ARBA" id="ARBA00023235"/>
    </source>
</evidence>
<dbReference type="Proteomes" id="UP000265431">
    <property type="component" value="Unassembled WGS sequence"/>
</dbReference>
<evidence type="ECO:0000256" key="7">
    <source>
        <dbReference type="ARBA" id="ARBA00023102"/>
    </source>
</evidence>
<dbReference type="PANTHER" id="PTHR43090:SF2">
    <property type="entry name" value="1-(5-PHOSPHORIBOSYL)-5-[(5-PHOSPHORIBOSYLAMINO)METHYLIDENEAMINO] IMIDAZOLE-4-CARBOXAMIDE ISOMERASE"/>
    <property type="match status" value="1"/>
</dbReference>
<name>A0A399QYD3_9PROT</name>
<dbReference type="Gene3D" id="3.20.20.70">
    <property type="entry name" value="Aldolase class I"/>
    <property type="match status" value="1"/>
</dbReference>
<dbReference type="InterPro" id="IPR006062">
    <property type="entry name" value="His_biosynth"/>
</dbReference>
<comment type="similarity">
    <text evidence="4 9 10">Belongs to the HisA/HisF family.</text>
</comment>
<evidence type="ECO:0000256" key="5">
    <source>
        <dbReference type="ARBA" id="ARBA00022490"/>
    </source>
</evidence>
<dbReference type="GO" id="GO:0005737">
    <property type="term" value="C:cytoplasm"/>
    <property type="evidence" value="ECO:0007669"/>
    <property type="project" value="UniProtKB-SubCell"/>
</dbReference>
<feature type="active site" description="Proton donor" evidence="9">
    <location>
        <position position="133"/>
    </location>
</feature>
<dbReference type="RefSeq" id="WP_119379305.1">
    <property type="nucleotide sequence ID" value="NZ_QWGB01000005.1"/>
</dbReference>
<dbReference type="InterPro" id="IPR011060">
    <property type="entry name" value="RibuloseP-bd_barrel"/>
</dbReference>
<keyword evidence="8 9" id="KW-0413">Isomerase</keyword>
<keyword evidence="6 9" id="KW-0028">Amino-acid biosynthesis</keyword>
<dbReference type="AlphaFoldDB" id="A0A399QYD3"/>
<dbReference type="GO" id="GO:0000105">
    <property type="term" value="P:L-histidine biosynthetic process"/>
    <property type="evidence" value="ECO:0007669"/>
    <property type="project" value="UniProtKB-UniRule"/>
</dbReference>
<feature type="active site" description="Proton acceptor" evidence="9">
    <location>
        <position position="12"/>
    </location>
</feature>
<accession>A0A399QYD3</accession>
<dbReference type="UniPathway" id="UPA00031">
    <property type="reaction ID" value="UER00009"/>
</dbReference>
<dbReference type="EMBL" id="QWGB01000005">
    <property type="protein sequence ID" value="RIJ24116.1"/>
    <property type="molecule type" value="Genomic_DNA"/>
</dbReference>
<dbReference type="NCBIfam" id="NF010112">
    <property type="entry name" value="PRK13585.1"/>
    <property type="match status" value="1"/>
</dbReference>
<dbReference type="CDD" id="cd04732">
    <property type="entry name" value="HisA"/>
    <property type="match status" value="1"/>
</dbReference>
<dbReference type="EC" id="5.3.1.16" evidence="9 11"/>
<evidence type="ECO:0000256" key="11">
    <source>
        <dbReference type="RuleBase" id="RU003658"/>
    </source>
</evidence>
<dbReference type="Pfam" id="PF00977">
    <property type="entry name" value="His_biosynth"/>
    <property type="match status" value="1"/>
</dbReference>
<comment type="caution">
    <text evidence="12">The sequence shown here is derived from an EMBL/GenBank/DDBJ whole genome shotgun (WGS) entry which is preliminary data.</text>
</comment>
<dbReference type="GO" id="GO:0000162">
    <property type="term" value="P:L-tryptophan biosynthetic process"/>
    <property type="evidence" value="ECO:0007669"/>
    <property type="project" value="TreeGrafter"/>
</dbReference>
<dbReference type="FunFam" id="3.20.20.70:FF:000009">
    <property type="entry name" value="1-(5-phosphoribosyl)-5-[(5-phosphoribosylamino)methylideneamino] imidazole-4-carboxamide isomerase"/>
    <property type="match status" value="1"/>
</dbReference>
<evidence type="ECO:0000256" key="9">
    <source>
        <dbReference type="HAMAP-Rule" id="MF_01014"/>
    </source>
</evidence>
<keyword evidence="7 9" id="KW-0368">Histidine biosynthesis</keyword>
<dbReference type="NCBIfam" id="TIGR00007">
    <property type="entry name" value="1-(5-phosphoribosyl)-5-[(5-phosphoribosylamino)methylideneamino]imidazole-4-carboxamide isomerase"/>
    <property type="match status" value="1"/>
</dbReference>
<gene>
    <name evidence="9 12" type="primary">hisA</name>
    <name evidence="12" type="ORF">D1224_07700</name>
</gene>
<comment type="catalytic activity">
    <reaction evidence="1 9 11">
        <text>1-(5-phospho-beta-D-ribosyl)-5-[(5-phospho-beta-D-ribosylamino)methylideneamino]imidazole-4-carboxamide = 5-[(5-phospho-1-deoxy-D-ribulos-1-ylimino)methylamino]-1-(5-phospho-beta-D-ribosyl)imidazole-4-carboxamide</text>
        <dbReference type="Rhea" id="RHEA:15469"/>
        <dbReference type="ChEBI" id="CHEBI:58435"/>
        <dbReference type="ChEBI" id="CHEBI:58525"/>
        <dbReference type="EC" id="5.3.1.16"/>
    </reaction>
</comment>
<sequence length="247" mass="25780">MTMPFELWPAIDLKDGNCVRLLRGEMDQATTFNPDPADQAARFKAMGFDRLHVVDLNGAFAGDSANGDAVRAILSAVDVPVQLGGGIRTLAQIEAWLDAGLSRVILGTAALRDPELVKTAAKAFENQIVVGIDARDGRVAVEGWAETSDMEAVELAQQFEGCGVAALVVTDISRDGMKSGINVDFTAKMANAVSIPVIASGGLASVKDITDLRNAGGDHAVAGTILGRALYDGDIDPAEAMQAAGTR</sequence>
<dbReference type="InterPro" id="IPR023016">
    <property type="entry name" value="HisA/PriA"/>
</dbReference>
<evidence type="ECO:0000256" key="1">
    <source>
        <dbReference type="ARBA" id="ARBA00000901"/>
    </source>
</evidence>
<dbReference type="GO" id="GO:0003949">
    <property type="term" value="F:1-(5-phosphoribosyl)-5-[(5-phosphoribosylamino)methylideneamino]imidazole-4-carboxamide isomerase activity"/>
    <property type="evidence" value="ECO:0007669"/>
    <property type="project" value="UniProtKB-UniRule"/>
</dbReference>
<proteinExistence type="inferred from homology"/>